<proteinExistence type="predicted"/>
<organism evidence="3 4">
    <name type="scientific">Puccinia sorghi</name>
    <dbReference type="NCBI Taxonomy" id="27349"/>
    <lineage>
        <taxon>Eukaryota</taxon>
        <taxon>Fungi</taxon>
        <taxon>Dikarya</taxon>
        <taxon>Basidiomycota</taxon>
        <taxon>Pucciniomycotina</taxon>
        <taxon>Pucciniomycetes</taxon>
        <taxon>Pucciniales</taxon>
        <taxon>Pucciniaceae</taxon>
        <taxon>Puccinia</taxon>
    </lineage>
</organism>
<keyword evidence="4" id="KW-1185">Reference proteome</keyword>
<evidence type="ECO:0000256" key="2">
    <source>
        <dbReference type="SAM" id="Phobius"/>
    </source>
</evidence>
<protein>
    <submittedName>
        <fullName evidence="3">Uncharacterized protein</fullName>
    </submittedName>
</protein>
<dbReference type="AlphaFoldDB" id="A0A0L6VNC2"/>
<keyword evidence="2" id="KW-1133">Transmembrane helix</keyword>
<keyword evidence="2" id="KW-0812">Transmembrane</keyword>
<name>A0A0L6VNC2_9BASI</name>
<feature type="compositionally biased region" description="Basic residues" evidence="1">
    <location>
        <begin position="1"/>
        <end position="12"/>
    </location>
</feature>
<evidence type="ECO:0000256" key="1">
    <source>
        <dbReference type="SAM" id="MobiDB-lite"/>
    </source>
</evidence>
<evidence type="ECO:0000313" key="4">
    <source>
        <dbReference type="Proteomes" id="UP000037035"/>
    </source>
</evidence>
<dbReference type="VEuPathDB" id="FungiDB:VP01_1378g1"/>
<feature type="compositionally biased region" description="Polar residues" evidence="1">
    <location>
        <begin position="13"/>
        <end position="23"/>
    </location>
</feature>
<feature type="region of interest" description="Disordered" evidence="1">
    <location>
        <begin position="1"/>
        <end position="23"/>
    </location>
</feature>
<accession>A0A0L6VNC2</accession>
<evidence type="ECO:0000313" key="3">
    <source>
        <dbReference type="EMBL" id="KNZ61615.1"/>
    </source>
</evidence>
<comment type="caution">
    <text evidence="3">The sequence shown here is derived from an EMBL/GenBank/DDBJ whole genome shotgun (WGS) entry which is preliminary data.</text>
</comment>
<reference evidence="3 4" key="1">
    <citation type="submission" date="2015-08" db="EMBL/GenBank/DDBJ databases">
        <title>Next Generation Sequencing and Analysis of the Genome of Puccinia sorghi L Schw, the Causal Agent of Maize Common Rust.</title>
        <authorList>
            <person name="Rochi L."/>
            <person name="Burguener G."/>
            <person name="Darino M."/>
            <person name="Turjanski A."/>
            <person name="Kreff E."/>
            <person name="Dieguez M.J."/>
            <person name="Sacco F."/>
        </authorList>
    </citation>
    <scope>NUCLEOTIDE SEQUENCE [LARGE SCALE GENOMIC DNA]</scope>
    <source>
        <strain evidence="3 4">RO10H11247</strain>
    </source>
</reference>
<dbReference type="EMBL" id="LAVV01004209">
    <property type="protein sequence ID" value="KNZ61615.1"/>
    <property type="molecule type" value="Genomic_DNA"/>
</dbReference>
<sequence length="435" mass="50580">MRIPHRIRKPHNNHSCPTTHQVSPHPQNLKKYSFHTFYIFFSIFNLKFSTLGIMQASKHTLSYISLRLIQSEFYEIQENEKNTSIMVKNLTCLELNPNKTRIFSALIQINHVLLLGIKNNWFLKSPKFIKLTGHRSSGDYLVSKKTLSCQKYELTETIPDTNSKKNSVPNFTSSLVIFVNFYHFIPPCLMYSAVGNSLYQFNSLLQPPFMNCFGIHSFHTLNLGLSFKPNAASKAHAIQPNIYLSILRRDTQPMKDIQNLLSQLSSVNPSFFWLAWHESLLPVLSNYTIPARLYFHILLLLCFDPLFSLIFIYKLHSFCLYKLLYFPHSFLFFPQLINIVDFGPLPCQWPLPFIHLQTLLLKLELVIFETDLRYLSPHLLLIFKINVWMSPKCQFKYIGKLASQMIGKLRISVGICLMTVYSEALQTNFQSTMKT</sequence>
<feature type="transmembrane region" description="Helical" evidence="2">
    <location>
        <begin position="293"/>
        <end position="313"/>
    </location>
</feature>
<dbReference type="Proteomes" id="UP000037035">
    <property type="component" value="Unassembled WGS sequence"/>
</dbReference>
<keyword evidence="2" id="KW-0472">Membrane</keyword>
<gene>
    <name evidence="3" type="ORF">VP01_1378g1</name>
</gene>